<feature type="domain" description="RagB/SusD" evidence="6">
    <location>
        <begin position="287"/>
        <end position="590"/>
    </location>
</feature>
<dbReference type="EMBL" id="DPVG01000110">
    <property type="protein sequence ID" value="HCK23751.1"/>
    <property type="molecule type" value="Genomic_DNA"/>
</dbReference>
<feature type="domain" description="SusD-like N-terminal" evidence="7">
    <location>
        <begin position="105"/>
        <end position="232"/>
    </location>
</feature>
<dbReference type="Pfam" id="PF07980">
    <property type="entry name" value="SusD_RagB"/>
    <property type="match status" value="1"/>
</dbReference>
<dbReference type="GO" id="GO:0009279">
    <property type="term" value="C:cell outer membrane"/>
    <property type="evidence" value="ECO:0007669"/>
    <property type="project" value="UniProtKB-SubCell"/>
</dbReference>
<evidence type="ECO:0000259" key="6">
    <source>
        <dbReference type="Pfam" id="PF07980"/>
    </source>
</evidence>
<sequence length="594" mass="67956">MKFKYIYMLGALALMTVSCDEDSFLDLVPQGSLNENIMTSTEGVDLLVNAAYAALGGPEGQSWSVWCHPTSNWTYGEVRSDNAYKGGGGVGDLNEVHRMEIFDMDATNGFLDSKWYHLYCSVQRCNSALRVLNAATDEQVSGRISRIAEMKVLRAHYYFELSRLFNKIPYFDENVDISQYPEISNNEFTRDEILDKLAQEMLDAAEQLPTSQPEVGRIHKYIALAYAAKIKLYQAYEQDETTHAVVNINKTLLREVATLCDQVMASNRYELLDDFQKLDLVAYENGKESVFAIQYSMNDGTESAGRINWSNLLNSPGGGSPYGGDGFFLPSQDLINAYQTDANGLPDFNYQVKADYSWAVLSNGNYTLINTTPNVDPRLDFVVGRPNITWKTYKEKACEGWVRDKETYGYNCAKRFWVSPESSDMFQGWPWGASQLNWQIIRYADILLWKAEALIELNEGTDLETARTLINNVRSRARNSSYVKKFSDNSKYAANYLINPYPTEVWDQNYARKALRWEFRLEKALEGERFFDLVRWGIADQVINSYITTEKDHRIYYGNAQFTKGKDEYYPIPNNQYGFSEGKYVQNPGYPSFK</sequence>
<dbReference type="InterPro" id="IPR011990">
    <property type="entry name" value="TPR-like_helical_dom_sf"/>
</dbReference>
<reference evidence="8 9" key="1">
    <citation type="journal article" date="2018" name="Nat. Biotechnol.">
        <title>A standardized bacterial taxonomy based on genome phylogeny substantially revises the tree of life.</title>
        <authorList>
            <person name="Parks D.H."/>
            <person name="Chuvochina M."/>
            <person name="Waite D.W."/>
            <person name="Rinke C."/>
            <person name="Skarshewski A."/>
            <person name="Chaumeil P.A."/>
            <person name="Hugenholtz P."/>
        </authorList>
    </citation>
    <scope>NUCLEOTIDE SEQUENCE [LARGE SCALE GENOMIC DNA]</scope>
    <source>
        <strain evidence="8">UBA9667</strain>
    </source>
</reference>
<dbReference type="AlphaFoldDB" id="A0A3D2SEH8"/>
<comment type="similarity">
    <text evidence="2">Belongs to the SusD family.</text>
</comment>
<dbReference type="InterPro" id="IPR012944">
    <property type="entry name" value="SusD_RagB_dom"/>
</dbReference>
<evidence type="ECO:0000256" key="5">
    <source>
        <dbReference type="ARBA" id="ARBA00023237"/>
    </source>
</evidence>
<evidence type="ECO:0000256" key="2">
    <source>
        <dbReference type="ARBA" id="ARBA00006275"/>
    </source>
</evidence>
<keyword evidence="5" id="KW-0998">Cell outer membrane</keyword>
<dbReference type="InterPro" id="IPR033985">
    <property type="entry name" value="SusD-like_N"/>
</dbReference>
<evidence type="ECO:0000313" key="9">
    <source>
        <dbReference type="Proteomes" id="UP000263098"/>
    </source>
</evidence>
<gene>
    <name evidence="8" type="ORF">DHW31_03050</name>
</gene>
<evidence type="ECO:0000256" key="4">
    <source>
        <dbReference type="ARBA" id="ARBA00023136"/>
    </source>
</evidence>
<evidence type="ECO:0000256" key="1">
    <source>
        <dbReference type="ARBA" id="ARBA00004442"/>
    </source>
</evidence>
<dbReference type="Proteomes" id="UP000263098">
    <property type="component" value="Unassembled WGS sequence"/>
</dbReference>
<dbReference type="Pfam" id="PF14322">
    <property type="entry name" value="SusD-like_3"/>
    <property type="match status" value="1"/>
</dbReference>
<dbReference type="SUPFAM" id="SSF48452">
    <property type="entry name" value="TPR-like"/>
    <property type="match status" value="1"/>
</dbReference>
<organism evidence="8 9">
    <name type="scientific">Bacteroides graminisolvens</name>
    <dbReference type="NCBI Taxonomy" id="477666"/>
    <lineage>
        <taxon>Bacteria</taxon>
        <taxon>Pseudomonadati</taxon>
        <taxon>Bacteroidota</taxon>
        <taxon>Bacteroidia</taxon>
        <taxon>Bacteroidales</taxon>
        <taxon>Bacteroidaceae</taxon>
        <taxon>Bacteroides</taxon>
    </lineage>
</organism>
<keyword evidence="3" id="KW-0732">Signal</keyword>
<protein>
    <submittedName>
        <fullName evidence="8">RagB/SusD family nutrient uptake outer membrane protein</fullName>
    </submittedName>
</protein>
<dbReference type="PROSITE" id="PS51257">
    <property type="entry name" value="PROKAR_LIPOPROTEIN"/>
    <property type="match status" value="1"/>
</dbReference>
<comment type="caution">
    <text evidence="8">The sequence shown here is derived from an EMBL/GenBank/DDBJ whole genome shotgun (WGS) entry which is preliminary data.</text>
</comment>
<comment type="subcellular location">
    <subcellularLocation>
        <location evidence="1">Cell outer membrane</location>
    </subcellularLocation>
</comment>
<evidence type="ECO:0000256" key="3">
    <source>
        <dbReference type="ARBA" id="ARBA00022729"/>
    </source>
</evidence>
<evidence type="ECO:0000313" key="8">
    <source>
        <dbReference type="EMBL" id="HCK23751.1"/>
    </source>
</evidence>
<evidence type="ECO:0000259" key="7">
    <source>
        <dbReference type="Pfam" id="PF14322"/>
    </source>
</evidence>
<keyword evidence="4" id="KW-0472">Membrane</keyword>
<proteinExistence type="inferred from homology"/>
<accession>A0A3D2SEH8</accession>
<name>A0A3D2SEH8_9BACE</name>
<dbReference type="Gene3D" id="1.25.40.390">
    <property type="match status" value="1"/>
</dbReference>